<name>A0A2R3Z2V8_9FLAO</name>
<dbReference type="RefSeq" id="WP_107011357.1">
    <property type="nucleotide sequence ID" value="NZ_CP028136.1"/>
</dbReference>
<keyword evidence="2" id="KW-0255">Endonuclease</keyword>
<feature type="domain" description="GIY-YIG" evidence="1">
    <location>
        <begin position="1"/>
        <end position="75"/>
    </location>
</feature>
<evidence type="ECO:0000259" key="1">
    <source>
        <dbReference type="PROSITE" id="PS50164"/>
    </source>
</evidence>
<evidence type="ECO:0000313" key="3">
    <source>
        <dbReference type="Proteomes" id="UP000241507"/>
    </source>
</evidence>
<dbReference type="OrthoDB" id="1495241at2"/>
<proteinExistence type="predicted"/>
<keyword evidence="3" id="KW-1185">Reference proteome</keyword>
<dbReference type="Pfam" id="PF01541">
    <property type="entry name" value="GIY-YIG"/>
    <property type="match status" value="1"/>
</dbReference>
<gene>
    <name evidence="2" type="ORF">C7S20_04475</name>
</gene>
<protein>
    <submittedName>
        <fullName evidence="2">Endonuclease</fullName>
    </submittedName>
</protein>
<sequence>MITVYAISSIYHHYIDVGMTENIEERFKRHNSGREKTTKAYLPFELIFTELCENRVEGRKREKYWKSGIGKEKLKRLRKLK</sequence>
<organism evidence="2 3">
    <name type="scientific">Christiangramia fulva</name>
    <dbReference type="NCBI Taxonomy" id="2126553"/>
    <lineage>
        <taxon>Bacteria</taxon>
        <taxon>Pseudomonadati</taxon>
        <taxon>Bacteroidota</taxon>
        <taxon>Flavobacteriia</taxon>
        <taxon>Flavobacteriales</taxon>
        <taxon>Flavobacteriaceae</taxon>
        <taxon>Christiangramia</taxon>
    </lineage>
</organism>
<dbReference type="Gene3D" id="3.40.1440.10">
    <property type="entry name" value="GIY-YIG endonuclease"/>
    <property type="match status" value="1"/>
</dbReference>
<evidence type="ECO:0000313" key="2">
    <source>
        <dbReference type="EMBL" id="AVR44579.1"/>
    </source>
</evidence>
<dbReference type="KEGG" id="grs:C7S20_04475"/>
<dbReference type="GO" id="GO:0004519">
    <property type="term" value="F:endonuclease activity"/>
    <property type="evidence" value="ECO:0007669"/>
    <property type="project" value="UniProtKB-KW"/>
</dbReference>
<dbReference type="SUPFAM" id="SSF82771">
    <property type="entry name" value="GIY-YIG endonuclease"/>
    <property type="match status" value="1"/>
</dbReference>
<dbReference type="EMBL" id="CP028136">
    <property type="protein sequence ID" value="AVR44579.1"/>
    <property type="molecule type" value="Genomic_DNA"/>
</dbReference>
<dbReference type="AlphaFoldDB" id="A0A2R3Z2V8"/>
<dbReference type="InterPro" id="IPR000305">
    <property type="entry name" value="GIY-YIG_endonuc"/>
</dbReference>
<dbReference type="InterPro" id="IPR035901">
    <property type="entry name" value="GIY-YIG_endonuc_sf"/>
</dbReference>
<dbReference type="Proteomes" id="UP000241507">
    <property type="component" value="Chromosome"/>
</dbReference>
<reference evidence="3" key="1">
    <citation type="submission" date="2018-03" db="EMBL/GenBank/DDBJ databases">
        <title>Gramella fulva sp. nov., isolated from a dry surface of tidal flat.</title>
        <authorList>
            <person name="Hwang S.H."/>
            <person name="Hwang W.M."/>
            <person name="Kang K."/>
            <person name="Ahn T.-Y."/>
        </authorList>
    </citation>
    <scope>NUCLEOTIDE SEQUENCE [LARGE SCALE GENOMIC DNA]</scope>
    <source>
        <strain evidence="3">SH35</strain>
    </source>
</reference>
<accession>A0A2R3Z2V8</accession>
<dbReference type="PROSITE" id="PS50164">
    <property type="entry name" value="GIY_YIG"/>
    <property type="match status" value="1"/>
</dbReference>
<keyword evidence="2" id="KW-0540">Nuclease</keyword>
<keyword evidence="2" id="KW-0378">Hydrolase</keyword>